<dbReference type="InterPro" id="IPR036938">
    <property type="entry name" value="PAP2/HPO_sf"/>
</dbReference>
<feature type="transmembrane region" description="Helical" evidence="1">
    <location>
        <begin position="154"/>
        <end position="172"/>
    </location>
</feature>
<feature type="transmembrane region" description="Helical" evidence="1">
    <location>
        <begin position="119"/>
        <end position="142"/>
    </location>
</feature>
<reference evidence="3 4" key="1">
    <citation type="submission" date="2020-08" db="EMBL/GenBank/DDBJ databases">
        <title>Genomic Encyclopedia of Type Strains, Phase IV (KMG-IV): sequencing the most valuable type-strain genomes for metagenomic binning, comparative biology and taxonomic classification.</title>
        <authorList>
            <person name="Goeker M."/>
        </authorList>
    </citation>
    <scope>NUCLEOTIDE SEQUENCE [LARGE SCALE GENOMIC DNA]</scope>
    <source>
        <strain evidence="3 4">DSM 103336</strain>
    </source>
</reference>
<gene>
    <name evidence="3" type="ORF">FHS99_002357</name>
</gene>
<evidence type="ECO:0000259" key="2">
    <source>
        <dbReference type="SMART" id="SM00014"/>
    </source>
</evidence>
<feature type="transmembrane region" description="Helical" evidence="1">
    <location>
        <begin position="43"/>
        <end position="75"/>
    </location>
</feature>
<comment type="caution">
    <text evidence="3">The sequence shown here is derived from an EMBL/GenBank/DDBJ whole genome shotgun (WGS) entry which is preliminary data.</text>
</comment>
<organism evidence="3 4">
    <name type="scientific">Sphingomonas prati</name>
    <dbReference type="NCBI Taxonomy" id="1843237"/>
    <lineage>
        <taxon>Bacteria</taxon>
        <taxon>Pseudomonadati</taxon>
        <taxon>Pseudomonadota</taxon>
        <taxon>Alphaproteobacteria</taxon>
        <taxon>Sphingomonadales</taxon>
        <taxon>Sphingomonadaceae</taxon>
        <taxon>Sphingomonas</taxon>
    </lineage>
</organism>
<dbReference type="InterPro" id="IPR000326">
    <property type="entry name" value="PAP2/HPO"/>
</dbReference>
<dbReference type="AlphaFoldDB" id="A0A7W9BTJ1"/>
<dbReference type="Pfam" id="PF01569">
    <property type="entry name" value="PAP2"/>
    <property type="match status" value="1"/>
</dbReference>
<dbReference type="CDD" id="cd03392">
    <property type="entry name" value="PAP2_like_2"/>
    <property type="match status" value="1"/>
</dbReference>
<dbReference type="SUPFAM" id="SSF48317">
    <property type="entry name" value="Acid phosphatase/Vanadium-dependent haloperoxidase"/>
    <property type="match status" value="1"/>
</dbReference>
<dbReference type="Gene3D" id="1.20.144.10">
    <property type="entry name" value="Phosphatidic acid phosphatase type 2/haloperoxidase"/>
    <property type="match status" value="1"/>
</dbReference>
<keyword evidence="1" id="KW-0812">Transmembrane</keyword>
<keyword evidence="3" id="KW-0378">Hydrolase</keyword>
<sequence>MRLLMVLALWLVAAAIGFAVEAGGLRQFDAAVLLGLAGPARAAGWPVAVLLFATVAGSAAVRLPIAAAVGVVLAWRRDWTGAAVLAATTIGVLVGNAWLKQIVGRARPDILNHLAVETSLSFPSGHASNASAVFLCIGWLLVRHGMRPKRVWPVAILFVLLVGVSRVVLGVHWPSDVIAGWCVGTGWMLLCTAFARPRPVGPAVRTL</sequence>
<name>A0A7W9BTJ1_9SPHN</name>
<evidence type="ECO:0000313" key="4">
    <source>
        <dbReference type="Proteomes" id="UP000546701"/>
    </source>
</evidence>
<accession>A0A7W9BTJ1</accession>
<evidence type="ECO:0000256" key="1">
    <source>
        <dbReference type="SAM" id="Phobius"/>
    </source>
</evidence>
<proteinExistence type="predicted"/>
<dbReference type="EMBL" id="JACIJR010000005">
    <property type="protein sequence ID" value="MBB5729861.1"/>
    <property type="molecule type" value="Genomic_DNA"/>
</dbReference>
<feature type="transmembrane region" description="Helical" evidence="1">
    <location>
        <begin position="82"/>
        <end position="99"/>
    </location>
</feature>
<dbReference type="Proteomes" id="UP000546701">
    <property type="component" value="Unassembled WGS sequence"/>
</dbReference>
<evidence type="ECO:0000313" key="3">
    <source>
        <dbReference type="EMBL" id="MBB5729861.1"/>
    </source>
</evidence>
<dbReference type="RefSeq" id="WP_184075231.1">
    <property type="nucleotide sequence ID" value="NZ_BMJP01000003.1"/>
</dbReference>
<keyword evidence="1" id="KW-1133">Transmembrane helix</keyword>
<protein>
    <submittedName>
        <fullName evidence="3">Undecaprenyl-diphosphatase</fullName>
        <ecNumber evidence="3">3.6.1.27</ecNumber>
    </submittedName>
</protein>
<dbReference type="SMART" id="SM00014">
    <property type="entry name" value="acidPPc"/>
    <property type="match status" value="1"/>
</dbReference>
<dbReference type="GO" id="GO:0050380">
    <property type="term" value="F:undecaprenyl-diphosphatase activity"/>
    <property type="evidence" value="ECO:0007669"/>
    <property type="project" value="UniProtKB-EC"/>
</dbReference>
<keyword evidence="1" id="KW-0472">Membrane</keyword>
<dbReference type="PANTHER" id="PTHR14969:SF13">
    <property type="entry name" value="AT30094P"/>
    <property type="match status" value="1"/>
</dbReference>
<feature type="domain" description="Phosphatidic acid phosphatase type 2/haloperoxidase" evidence="2">
    <location>
        <begin position="80"/>
        <end position="192"/>
    </location>
</feature>
<feature type="transmembrane region" description="Helical" evidence="1">
    <location>
        <begin position="178"/>
        <end position="195"/>
    </location>
</feature>
<dbReference type="EC" id="3.6.1.27" evidence="3"/>
<keyword evidence="4" id="KW-1185">Reference proteome</keyword>
<dbReference type="PANTHER" id="PTHR14969">
    <property type="entry name" value="SPHINGOSINE-1-PHOSPHATE PHOSPHOHYDROLASE"/>
    <property type="match status" value="1"/>
</dbReference>